<gene>
    <name evidence="9" type="ORF">NYR54_05965</name>
</gene>
<dbReference type="GO" id="GO:0009055">
    <property type="term" value="F:electron transfer activity"/>
    <property type="evidence" value="ECO:0007669"/>
    <property type="project" value="InterPro"/>
</dbReference>
<dbReference type="PANTHER" id="PTHR33751">
    <property type="entry name" value="CBB3-TYPE CYTOCHROME C OXIDASE SUBUNIT FIXP"/>
    <property type="match status" value="1"/>
</dbReference>
<keyword evidence="4" id="KW-0249">Electron transport</keyword>
<keyword evidence="1" id="KW-0813">Transport</keyword>
<accession>A0A9X3AZI9</accession>
<reference evidence="9" key="1">
    <citation type="submission" date="2022-08" db="EMBL/GenBank/DDBJ databases">
        <title>Chelativorans sichuanense sp. nov., a paraffin oil-degrading bacterium isolated from a mixture of oil-based drill cuttings and paddy soil.</title>
        <authorList>
            <person name="Yu J."/>
            <person name="Liu H."/>
            <person name="Chen Q."/>
        </authorList>
    </citation>
    <scope>NUCLEOTIDE SEQUENCE</scope>
    <source>
        <strain evidence="9">SCAU 2101</strain>
    </source>
</reference>
<dbReference type="SUPFAM" id="SSF46626">
    <property type="entry name" value="Cytochrome c"/>
    <property type="match status" value="3"/>
</dbReference>
<feature type="domain" description="Cytochrome c" evidence="8">
    <location>
        <begin position="280"/>
        <end position="368"/>
    </location>
</feature>
<dbReference type="GO" id="GO:0020037">
    <property type="term" value="F:heme binding"/>
    <property type="evidence" value="ECO:0007669"/>
    <property type="project" value="InterPro"/>
</dbReference>
<evidence type="ECO:0000259" key="8">
    <source>
        <dbReference type="PROSITE" id="PS51007"/>
    </source>
</evidence>
<keyword evidence="7" id="KW-1133">Transmembrane helix</keyword>
<dbReference type="AlphaFoldDB" id="A0A9X3AZI9"/>
<dbReference type="Proteomes" id="UP001149009">
    <property type="component" value="Unassembled WGS sequence"/>
</dbReference>
<dbReference type="InterPro" id="IPR050597">
    <property type="entry name" value="Cytochrome_c_Oxidase_Subunit"/>
</dbReference>
<keyword evidence="7" id="KW-0472">Membrane</keyword>
<dbReference type="EMBL" id="JAODNV010000006">
    <property type="protein sequence ID" value="MCT8989839.1"/>
    <property type="molecule type" value="Genomic_DNA"/>
</dbReference>
<dbReference type="InterPro" id="IPR009056">
    <property type="entry name" value="Cyt_c-like_dom"/>
</dbReference>
<evidence type="ECO:0000313" key="9">
    <source>
        <dbReference type="EMBL" id="MCT8989839.1"/>
    </source>
</evidence>
<sequence>MLGIKLPHWRAILWGALVAILGVVLLGTVFVFSGLYNVAASARHFDISNALIRLTLRRSVEMRSLSVTPPGDLSDTRLARLGARHFALGCAPCHASPVSAQSPVAAGMYPAPPLLTEAVETWRTEELFWIVRHGLKFTGMPSWPAEERGDEVWALVAFLERLPGMSERDYAALAGTELAPGAADFTFAPTADTDRLVAACENCHGNAESAPVHPLAPPLDGQKQPYLERSLREYAANRRQSGIMEAAAGELAPEAIGELARVFAEREAPVTVKPGERDTGSMERGAAIALDGVRGDDIPACRSCHSVSTSGQFPRLGGLPAEYIMTQLELFRAGVRADSVYAAIMAPIAARLSDEQIRDVAAYFAAAPERGEEAAAR</sequence>
<evidence type="ECO:0000256" key="4">
    <source>
        <dbReference type="ARBA" id="ARBA00022982"/>
    </source>
</evidence>
<dbReference type="Pfam" id="PF00034">
    <property type="entry name" value="Cytochrom_C"/>
    <property type="match status" value="1"/>
</dbReference>
<dbReference type="GO" id="GO:0046872">
    <property type="term" value="F:metal ion binding"/>
    <property type="evidence" value="ECO:0007669"/>
    <property type="project" value="UniProtKB-KW"/>
</dbReference>
<keyword evidence="10" id="KW-1185">Reference proteome</keyword>
<comment type="caution">
    <text evidence="9">The sequence shown here is derived from an EMBL/GenBank/DDBJ whole genome shotgun (WGS) entry which is preliminary data.</text>
</comment>
<keyword evidence="5 6" id="KW-0408">Iron</keyword>
<keyword evidence="3 6" id="KW-0479">Metal-binding</keyword>
<proteinExistence type="predicted"/>
<dbReference type="RefSeq" id="WP_261514728.1">
    <property type="nucleotide sequence ID" value="NZ_JAODNV010000006.1"/>
</dbReference>
<dbReference type="PANTHER" id="PTHR33751:SF9">
    <property type="entry name" value="CYTOCHROME C4"/>
    <property type="match status" value="1"/>
</dbReference>
<evidence type="ECO:0000256" key="1">
    <source>
        <dbReference type="ARBA" id="ARBA00022448"/>
    </source>
</evidence>
<organism evidence="9 10">
    <name type="scientific">Chelativorans petroleitrophicus</name>
    <dbReference type="NCBI Taxonomy" id="2975484"/>
    <lineage>
        <taxon>Bacteria</taxon>
        <taxon>Pseudomonadati</taxon>
        <taxon>Pseudomonadota</taxon>
        <taxon>Alphaproteobacteria</taxon>
        <taxon>Hyphomicrobiales</taxon>
        <taxon>Phyllobacteriaceae</taxon>
        <taxon>Chelativorans</taxon>
    </lineage>
</organism>
<evidence type="ECO:0000256" key="5">
    <source>
        <dbReference type="ARBA" id="ARBA00023004"/>
    </source>
</evidence>
<evidence type="ECO:0000256" key="7">
    <source>
        <dbReference type="SAM" id="Phobius"/>
    </source>
</evidence>
<evidence type="ECO:0000256" key="3">
    <source>
        <dbReference type="ARBA" id="ARBA00022723"/>
    </source>
</evidence>
<name>A0A9X3AZI9_9HYPH</name>
<evidence type="ECO:0000256" key="2">
    <source>
        <dbReference type="ARBA" id="ARBA00022617"/>
    </source>
</evidence>
<keyword evidence="7" id="KW-0812">Transmembrane</keyword>
<feature type="domain" description="Cytochrome c" evidence="8">
    <location>
        <begin position="176"/>
        <end position="267"/>
    </location>
</feature>
<feature type="transmembrane region" description="Helical" evidence="7">
    <location>
        <begin position="12"/>
        <end position="36"/>
    </location>
</feature>
<keyword evidence="2 6" id="KW-0349">Heme</keyword>
<dbReference type="Gene3D" id="1.10.760.10">
    <property type="entry name" value="Cytochrome c-like domain"/>
    <property type="match status" value="3"/>
</dbReference>
<feature type="domain" description="Cytochrome c" evidence="8">
    <location>
        <begin position="77"/>
        <end position="163"/>
    </location>
</feature>
<dbReference type="Pfam" id="PF13442">
    <property type="entry name" value="Cytochrome_CBB3"/>
    <property type="match status" value="1"/>
</dbReference>
<evidence type="ECO:0000313" key="10">
    <source>
        <dbReference type="Proteomes" id="UP001149009"/>
    </source>
</evidence>
<protein>
    <submittedName>
        <fullName evidence="9">C-type cytochrome</fullName>
    </submittedName>
</protein>
<evidence type="ECO:0000256" key="6">
    <source>
        <dbReference type="PROSITE-ProRule" id="PRU00433"/>
    </source>
</evidence>
<dbReference type="PROSITE" id="PS51007">
    <property type="entry name" value="CYTC"/>
    <property type="match status" value="3"/>
</dbReference>
<dbReference type="InterPro" id="IPR036909">
    <property type="entry name" value="Cyt_c-like_dom_sf"/>
</dbReference>